<evidence type="ECO:0000313" key="1">
    <source>
        <dbReference type="EMBL" id="ESR00723.1"/>
    </source>
</evidence>
<protein>
    <submittedName>
        <fullName evidence="1">Uncharacterized protein</fullName>
    </submittedName>
</protein>
<gene>
    <name evidence="1" type="ORF">F753_04295</name>
</gene>
<name>V4QG07_STUCH</name>
<accession>V4QG07</accession>
<comment type="caution">
    <text evidence="1">The sequence shown here is derived from an EMBL/GenBank/DDBJ whole genome shotgun (WGS) entry which is preliminary data.</text>
</comment>
<dbReference type="Proteomes" id="UP000017822">
    <property type="component" value="Unassembled WGS sequence"/>
</dbReference>
<evidence type="ECO:0000313" key="2">
    <source>
        <dbReference type="Proteomes" id="UP000017822"/>
    </source>
</evidence>
<reference evidence="1 2" key="1">
    <citation type="submission" date="2013-07" db="EMBL/GenBank/DDBJ databases">
        <authorList>
            <person name="Schaap P.J."/>
            <person name="Mehboob F."/>
            <person name="Oosterkamp M.J."/>
            <person name="de Vos W.M."/>
            <person name="Stams A.J.M."/>
            <person name="Koehorst J.J."/>
        </authorList>
    </citation>
    <scope>NUCLEOTIDE SEQUENCE [LARGE SCALE GENOMIC DNA]</scope>
    <source>
        <strain evidence="1 2">AW-1</strain>
    </source>
</reference>
<sequence>MLFCNTASFNKKQAGRSIKFENPSNAIDGAAYIQELLIRKSFDFFRFDGTIILSFLVNLGMTERFCTEIGEVCNCIRLMSFCNSRLNTRSEIENGLKRLKVEVDTRHGYFLVTVSERAFQSAMCSKR</sequence>
<organism evidence="1 2">
    <name type="scientific">Stutzerimonas chloritidismutans AW-1</name>
    <dbReference type="NCBI Taxonomy" id="1263865"/>
    <lineage>
        <taxon>Bacteria</taxon>
        <taxon>Pseudomonadati</taxon>
        <taxon>Pseudomonadota</taxon>
        <taxon>Gammaproteobacteria</taxon>
        <taxon>Pseudomonadales</taxon>
        <taxon>Pseudomonadaceae</taxon>
        <taxon>Stutzerimonas</taxon>
    </lineage>
</organism>
<proteinExistence type="predicted"/>
<dbReference type="EMBL" id="AOFQ01000011">
    <property type="protein sequence ID" value="ESR00723.1"/>
    <property type="molecule type" value="Genomic_DNA"/>
</dbReference>
<dbReference type="AlphaFoldDB" id="V4QG07"/>